<feature type="region of interest" description="Disordered" evidence="5">
    <location>
        <begin position="1"/>
        <end position="28"/>
    </location>
</feature>
<feature type="compositionally biased region" description="Polar residues" evidence="5">
    <location>
        <begin position="63"/>
        <end position="118"/>
    </location>
</feature>
<dbReference type="Proteomes" id="UP001485043">
    <property type="component" value="Unassembled WGS sequence"/>
</dbReference>
<gene>
    <name evidence="7" type="ORF">WJX84_006760</name>
</gene>
<dbReference type="InterPro" id="IPR039184">
    <property type="entry name" value="SARM1"/>
</dbReference>
<dbReference type="AlphaFoldDB" id="A0AAW1T632"/>
<feature type="domain" description="SAM" evidence="6">
    <location>
        <begin position="224"/>
        <end position="288"/>
    </location>
</feature>
<feature type="region of interest" description="Disordered" evidence="5">
    <location>
        <begin position="167"/>
        <end position="212"/>
    </location>
</feature>
<reference evidence="7 8" key="1">
    <citation type="journal article" date="2024" name="Nat. Commun.">
        <title>Phylogenomics reveals the evolutionary origins of lichenization in chlorophyte algae.</title>
        <authorList>
            <person name="Puginier C."/>
            <person name="Libourel C."/>
            <person name="Otte J."/>
            <person name="Skaloud P."/>
            <person name="Haon M."/>
            <person name="Grisel S."/>
            <person name="Petersen M."/>
            <person name="Berrin J.G."/>
            <person name="Delaux P.M."/>
            <person name="Dal Grande F."/>
            <person name="Keller J."/>
        </authorList>
    </citation>
    <scope>NUCLEOTIDE SEQUENCE [LARGE SCALE GENOMIC DNA]</scope>
    <source>
        <strain evidence="7 8">SAG 2523</strain>
    </source>
</reference>
<dbReference type="PANTHER" id="PTHR22998:SF1">
    <property type="entry name" value="NAD(+) HYDROLASE SARM1"/>
    <property type="match status" value="1"/>
</dbReference>
<comment type="caution">
    <text evidence="7">The sequence shown here is derived from an EMBL/GenBank/DDBJ whole genome shotgun (WGS) entry which is preliminary data.</text>
</comment>
<dbReference type="Gene3D" id="1.10.150.50">
    <property type="entry name" value="Transcription Factor, Ets-1"/>
    <property type="match status" value="1"/>
</dbReference>
<feature type="compositionally biased region" description="Polar residues" evidence="5">
    <location>
        <begin position="320"/>
        <end position="329"/>
    </location>
</feature>
<organism evidence="7 8">
    <name type="scientific">Apatococcus fuscideae</name>
    <dbReference type="NCBI Taxonomy" id="2026836"/>
    <lineage>
        <taxon>Eukaryota</taxon>
        <taxon>Viridiplantae</taxon>
        <taxon>Chlorophyta</taxon>
        <taxon>core chlorophytes</taxon>
        <taxon>Trebouxiophyceae</taxon>
        <taxon>Chlorellales</taxon>
        <taxon>Chlorellaceae</taxon>
        <taxon>Apatococcus</taxon>
    </lineage>
</organism>
<dbReference type="GO" id="GO:0035591">
    <property type="term" value="F:signaling adaptor activity"/>
    <property type="evidence" value="ECO:0007669"/>
    <property type="project" value="InterPro"/>
</dbReference>
<dbReference type="GO" id="GO:0005737">
    <property type="term" value="C:cytoplasm"/>
    <property type="evidence" value="ECO:0007669"/>
    <property type="project" value="UniProtKB-SubCell"/>
</dbReference>
<protein>
    <recommendedName>
        <fullName evidence="6">SAM domain-containing protein</fullName>
    </recommendedName>
</protein>
<dbReference type="GO" id="GO:0034128">
    <property type="term" value="P:negative regulation of MyD88-independent toll-like receptor signaling pathway"/>
    <property type="evidence" value="ECO:0007669"/>
    <property type="project" value="InterPro"/>
</dbReference>
<name>A0AAW1T632_9CHLO</name>
<dbReference type="InterPro" id="IPR013761">
    <property type="entry name" value="SAM/pointed_sf"/>
</dbReference>
<keyword evidence="3" id="KW-0677">Repeat</keyword>
<evidence type="ECO:0000256" key="1">
    <source>
        <dbReference type="ARBA" id="ARBA00004496"/>
    </source>
</evidence>
<feature type="compositionally biased region" description="Polar residues" evidence="5">
    <location>
        <begin position="201"/>
        <end position="212"/>
    </location>
</feature>
<dbReference type="GO" id="GO:0048678">
    <property type="term" value="P:response to axon injury"/>
    <property type="evidence" value="ECO:0007669"/>
    <property type="project" value="InterPro"/>
</dbReference>
<dbReference type="SMART" id="SM00454">
    <property type="entry name" value="SAM"/>
    <property type="match status" value="1"/>
</dbReference>
<dbReference type="EMBL" id="JALJOV010000390">
    <property type="protein sequence ID" value="KAK9864125.1"/>
    <property type="molecule type" value="Genomic_DNA"/>
</dbReference>
<evidence type="ECO:0000259" key="6">
    <source>
        <dbReference type="PROSITE" id="PS50105"/>
    </source>
</evidence>
<dbReference type="Pfam" id="PF00536">
    <property type="entry name" value="SAM_1"/>
    <property type="match status" value="1"/>
</dbReference>
<accession>A0AAW1T632</accession>
<feature type="compositionally biased region" description="Basic and acidic residues" evidence="5">
    <location>
        <begin position="1"/>
        <end position="14"/>
    </location>
</feature>
<comment type="subcellular location">
    <subcellularLocation>
        <location evidence="1">Cytoplasm</location>
    </subcellularLocation>
</comment>
<evidence type="ECO:0000256" key="5">
    <source>
        <dbReference type="SAM" id="MobiDB-lite"/>
    </source>
</evidence>
<evidence type="ECO:0000256" key="3">
    <source>
        <dbReference type="ARBA" id="ARBA00022737"/>
    </source>
</evidence>
<proteinExistence type="predicted"/>
<evidence type="ECO:0000256" key="2">
    <source>
        <dbReference type="ARBA" id="ARBA00022490"/>
    </source>
</evidence>
<dbReference type="GO" id="GO:0003953">
    <property type="term" value="F:NAD+ nucleosidase activity"/>
    <property type="evidence" value="ECO:0007669"/>
    <property type="project" value="InterPro"/>
</dbReference>
<dbReference type="PANTHER" id="PTHR22998">
    <property type="entry name" value="SARM1"/>
    <property type="match status" value="1"/>
</dbReference>
<keyword evidence="2" id="KW-0963">Cytoplasm</keyword>
<evidence type="ECO:0000313" key="7">
    <source>
        <dbReference type="EMBL" id="KAK9864125.1"/>
    </source>
</evidence>
<dbReference type="SUPFAM" id="SSF47769">
    <property type="entry name" value="SAM/Pointed domain"/>
    <property type="match status" value="1"/>
</dbReference>
<evidence type="ECO:0000256" key="4">
    <source>
        <dbReference type="ARBA" id="ARBA00022801"/>
    </source>
</evidence>
<keyword evidence="8" id="KW-1185">Reference proteome</keyword>
<feature type="region of interest" description="Disordered" evidence="5">
    <location>
        <begin position="305"/>
        <end position="352"/>
    </location>
</feature>
<dbReference type="InterPro" id="IPR001660">
    <property type="entry name" value="SAM"/>
</dbReference>
<dbReference type="PROSITE" id="PS50105">
    <property type="entry name" value="SAM_DOMAIN"/>
    <property type="match status" value="1"/>
</dbReference>
<keyword evidence="4" id="KW-0378">Hydrolase</keyword>
<evidence type="ECO:0000313" key="8">
    <source>
        <dbReference type="Proteomes" id="UP001485043"/>
    </source>
</evidence>
<sequence>MSRSGDDGENRQYEEDFEEEVDSASAVSRNTASLLGLPDSFASLQKEAESDSDSGVKLMDVQSVESNVLSEENPAPSQTTGFRGVTSQADLPKQSPSLAQSGDKSQASSRNRSLTGSSEARAPAGRSTIIRQASRPSDQAVSHSHSPGVSEHTAYTYQADDHLDLQSEHSLPSRPDNVPPCAGSRQSYSPTEHCAPDGRRQSPTTQQRLHQRVQTQMGYDVGSWSVSEVCDWVEEIGLGQYRRRFLHHCVDGNLLLRLTGHELKEDLGIGPLGHRDGLLQAIYDLQHHFQQRHSRAQGHVSLVPGQHGHGGRHRHGSSVAWDQQASGSTIPAGRPGTAPAGRPQSRGGPEAKVARWHDHLTRDLERALARAERRRMAAGAAAHTCELAEDAHTPAPPANALSITHKAEMSFHPHINQRSRELMGDTRSPSNPTPFLHRVENDLRGRKMRLKSKAENVSAIQRQTDPLSLQRQAERDLAFLRQQLQASNEAAPEQLCEQVLEAEAARGQEEGAPREAVLKPRQLEAVRRLPLQRRISRVAGILRTHQFMHRYHTDLSTRDARMQELESRWLKMSNPGRDTEARELHDFEGCRRHFEACGWPISDFDSPNASILGADEKLDALLARSQALKAAQDRAQLLHTSVDHSWSMAVRHDGLEELQSFRIQEGRVIVEEPVLRPGGAHDPRNPLTWTTDLLAACPSQHLERLVSLKGAKKCIAVHRTLTSRRFINFTREDLEKRRVKYEEALRALQPQHKQLSKAQIDAFFERLIVDSETRGRRRQELVKLAHEKEVAKMLEAQQALKATLHEHATAKRPKPRTART</sequence>
<feature type="compositionally biased region" description="Polar residues" evidence="5">
    <location>
        <begin position="129"/>
        <end position="147"/>
    </location>
</feature>
<feature type="region of interest" description="Disordered" evidence="5">
    <location>
        <begin position="45"/>
        <end position="149"/>
    </location>
</feature>